<evidence type="ECO:0000256" key="2">
    <source>
        <dbReference type="ARBA" id="ARBA00007613"/>
    </source>
</evidence>
<dbReference type="Pfam" id="PF02321">
    <property type="entry name" value="OEP"/>
    <property type="match status" value="2"/>
</dbReference>
<keyword evidence="5" id="KW-0812">Transmembrane</keyword>
<dbReference type="GO" id="GO:0015288">
    <property type="term" value="F:porin activity"/>
    <property type="evidence" value="ECO:0007669"/>
    <property type="project" value="TreeGrafter"/>
</dbReference>
<proteinExistence type="inferred from homology"/>
<dbReference type="PANTHER" id="PTHR30026">
    <property type="entry name" value="OUTER MEMBRANE PROTEIN TOLC"/>
    <property type="match status" value="1"/>
</dbReference>
<dbReference type="NCBIfam" id="TIGR01844">
    <property type="entry name" value="type_I_sec_TolC"/>
    <property type="match status" value="1"/>
</dbReference>
<comment type="similarity">
    <text evidence="2">Belongs to the outer membrane factor (OMF) (TC 1.B.17) family.</text>
</comment>
<evidence type="ECO:0000313" key="9">
    <source>
        <dbReference type="Proteomes" id="UP000183898"/>
    </source>
</evidence>
<dbReference type="InterPro" id="IPR010130">
    <property type="entry name" value="T1SS_OMP_TolC"/>
</dbReference>
<evidence type="ECO:0000313" key="8">
    <source>
        <dbReference type="EMBL" id="SEN18384.1"/>
    </source>
</evidence>
<dbReference type="Proteomes" id="UP000183898">
    <property type="component" value="Unassembled WGS sequence"/>
</dbReference>
<dbReference type="EMBL" id="FOCT01000003">
    <property type="protein sequence ID" value="SEN18384.1"/>
    <property type="molecule type" value="Genomic_DNA"/>
</dbReference>
<name>A0A1H8EGX9_9PROT</name>
<dbReference type="GO" id="GO:0009279">
    <property type="term" value="C:cell outer membrane"/>
    <property type="evidence" value="ECO:0007669"/>
    <property type="project" value="UniProtKB-SubCell"/>
</dbReference>
<dbReference type="InterPro" id="IPR003423">
    <property type="entry name" value="OMP_efflux"/>
</dbReference>
<dbReference type="GO" id="GO:0015562">
    <property type="term" value="F:efflux transmembrane transporter activity"/>
    <property type="evidence" value="ECO:0007669"/>
    <property type="project" value="InterPro"/>
</dbReference>
<dbReference type="PANTHER" id="PTHR30026:SF20">
    <property type="entry name" value="OUTER MEMBRANE PROTEIN TOLC"/>
    <property type="match status" value="1"/>
</dbReference>
<dbReference type="InterPro" id="IPR051906">
    <property type="entry name" value="TolC-like"/>
</dbReference>
<evidence type="ECO:0000256" key="6">
    <source>
        <dbReference type="ARBA" id="ARBA00023136"/>
    </source>
</evidence>
<keyword evidence="6" id="KW-0472">Membrane</keyword>
<evidence type="ECO:0000256" key="4">
    <source>
        <dbReference type="ARBA" id="ARBA00022452"/>
    </source>
</evidence>
<dbReference type="AlphaFoldDB" id="A0A1H8EGX9"/>
<sequence length="480" mass="53210">MFLPRSARQSGIKSKIAMYVHALLFIGALSTPLQAADMMDIYHEALENDAQFRAARFTHQAAQEKLPQGRAGLLPTVTLAGVRRRQWIDIERIGGTGTATGTGVAVRPSEVVIDNQSLTITATQPIYRKENFAIYEQSKLQVAQADSEFIMAAQDLILRVAQAYLDILLAEVNVEVAEAQKKAISEQLAQARRNFEVGTATIVDTHEAQARFDLTAALEIGALNELEVRKRTLEQIIGRIPEDLAHPTETPSDLLTLKYPRMQDWISVAEQNNLALKVQEAVYEIAKKDVERAQAGHYPTLDLVAIYSDQKGVGGTITGRPIDLTSKEIGVQLSFPLFQGFAVQSRVREAVAIQEKVLQDLNNTRRNSVLQVSQQYLNVTNGIAQVTALKQALVSSQSQVDSTKLGQEVGVRTEVDVLNAQQLYYSARRDLAQARYNFLMSRLRLKAEAGELDEEDLKEVNDVLFRPQFPGLLQPPLAAH</sequence>
<comment type="subcellular location">
    <subcellularLocation>
        <location evidence="1">Cell outer membrane</location>
    </subcellularLocation>
</comment>
<evidence type="ECO:0000256" key="5">
    <source>
        <dbReference type="ARBA" id="ARBA00022692"/>
    </source>
</evidence>
<keyword evidence="3" id="KW-0813">Transport</keyword>
<dbReference type="GO" id="GO:1990281">
    <property type="term" value="C:efflux pump complex"/>
    <property type="evidence" value="ECO:0007669"/>
    <property type="project" value="TreeGrafter"/>
</dbReference>
<keyword evidence="4" id="KW-1134">Transmembrane beta strand</keyword>
<evidence type="ECO:0000256" key="7">
    <source>
        <dbReference type="ARBA" id="ARBA00023237"/>
    </source>
</evidence>
<reference evidence="8 9" key="1">
    <citation type="submission" date="2016-10" db="EMBL/GenBank/DDBJ databases">
        <authorList>
            <person name="de Groot N.N."/>
        </authorList>
    </citation>
    <scope>NUCLEOTIDE SEQUENCE [LARGE SCALE GENOMIC DNA]</scope>
    <source>
        <strain evidence="8 9">Nl18</strain>
    </source>
</reference>
<organism evidence="8 9">
    <name type="scientific">Nitrosospira multiformis</name>
    <dbReference type="NCBI Taxonomy" id="1231"/>
    <lineage>
        <taxon>Bacteria</taxon>
        <taxon>Pseudomonadati</taxon>
        <taxon>Pseudomonadota</taxon>
        <taxon>Betaproteobacteria</taxon>
        <taxon>Nitrosomonadales</taxon>
        <taxon>Nitrosomonadaceae</taxon>
        <taxon>Nitrosospira</taxon>
    </lineage>
</organism>
<keyword evidence="7" id="KW-0998">Cell outer membrane</keyword>
<dbReference type="Gene3D" id="1.20.1600.10">
    <property type="entry name" value="Outer membrane efflux proteins (OEP)"/>
    <property type="match status" value="1"/>
</dbReference>
<accession>A0A1H8EGX9</accession>
<evidence type="ECO:0000256" key="1">
    <source>
        <dbReference type="ARBA" id="ARBA00004442"/>
    </source>
</evidence>
<gene>
    <name evidence="8" type="ORF">SAMN05216404_10343</name>
</gene>
<dbReference type="SUPFAM" id="SSF56954">
    <property type="entry name" value="Outer membrane efflux proteins (OEP)"/>
    <property type="match status" value="1"/>
</dbReference>
<evidence type="ECO:0000256" key="3">
    <source>
        <dbReference type="ARBA" id="ARBA00022448"/>
    </source>
</evidence>
<protein>
    <submittedName>
        <fullName evidence="8">Outer membrane protein</fullName>
    </submittedName>
</protein>